<reference evidence="1 2" key="1">
    <citation type="journal article" date="2006" name="Science">
        <title>The genome of black cottonwood, Populus trichocarpa (Torr. &amp; Gray).</title>
        <authorList>
            <person name="Tuskan G.A."/>
            <person name="Difazio S."/>
            <person name="Jansson S."/>
            <person name="Bohlmann J."/>
            <person name="Grigoriev I."/>
            <person name="Hellsten U."/>
            <person name="Putnam N."/>
            <person name="Ralph S."/>
            <person name="Rombauts S."/>
            <person name="Salamov A."/>
            <person name="Schein J."/>
            <person name="Sterck L."/>
            <person name="Aerts A."/>
            <person name="Bhalerao R.R."/>
            <person name="Bhalerao R.P."/>
            <person name="Blaudez D."/>
            <person name="Boerjan W."/>
            <person name="Brun A."/>
            <person name="Brunner A."/>
            <person name="Busov V."/>
            <person name="Campbell M."/>
            <person name="Carlson J."/>
            <person name="Chalot M."/>
            <person name="Chapman J."/>
            <person name="Chen G.L."/>
            <person name="Cooper D."/>
            <person name="Coutinho P.M."/>
            <person name="Couturier J."/>
            <person name="Covert S."/>
            <person name="Cronk Q."/>
            <person name="Cunningham R."/>
            <person name="Davis J."/>
            <person name="Degroeve S."/>
            <person name="Dejardin A."/>
            <person name="Depamphilis C."/>
            <person name="Detter J."/>
            <person name="Dirks B."/>
            <person name="Dubchak I."/>
            <person name="Duplessis S."/>
            <person name="Ehlting J."/>
            <person name="Ellis B."/>
            <person name="Gendler K."/>
            <person name="Goodstein D."/>
            <person name="Gribskov M."/>
            <person name="Grimwood J."/>
            <person name="Groover A."/>
            <person name="Gunter L."/>
            <person name="Hamberger B."/>
            <person name="Heinze B."/>
            <person name="Helariutta Y."/>
            <person name="Henrissat B."/>
            <person name="Holligan D."/>
            <person name="Holt R."/>
            <person name="Huang W."/>
            <person name="Islam-Faridi N."/>
            <person name="Jones S."/>
            <person name="Jones-Rhoades M."/>
            <person name="Jorgensen R."/>
            <person name="Joshi C."/>
            <person name="Kangasjarvi J."/>
            <person name="Karlsson J."/>
            <person name="Kelleher C."/>
            <person name="Kirkpatrick R."/>
            <person name="Kirst M."/>
            <person name="Kohler A."/>
            <person name="Kalluri U."/>
            <person name="Larimer F."/>
            <person name="Leebens-Mack J."/>
            <person name="Leple J.C."/>
            <person name="Locascio P."/>
            <person name="Lou Y."/>
            <person name="Lucas S."/>
            <person name="Martin F."/>
            <person name="Montanini B."/>
            <person name="Napoli C."/>
            <person name="Nelson D.R."/>
            <person name="Nelson C."/>
            <person name="Nieminen K."/>
            <person name="Nilsson O."/>
            <person name="Pereda V."/>
            <person name="Peter G."/>
            <person name="Philippe R."/>
            <person name="Pilate G."/>
            <person name="Poliakov A."/>
            <person name="Razumovskaya J."/>
            <person name="Richardson P."/>
            <person name="Rinaldi C."/>
            <person name="Ritland K."/>
            <person name="Rouze P."/>
            <person name="Ryaboy D."/>
            <person name="Schmutz J."/>
            <person name="Schrader J."/>
            <person name="Segerman B."/>
            <person name="Shin H."/>
            <person name="Siddiqui A."/>
            <person name="Sterky F."/>
            <person name="Terry A."/>
            <person name="Tsai C.J."/>
            <person name="Uberbacher E."/>
            <person name="Unneberg P."/>
            <person name="Vahala J."/>
            <person name="Wall K."/>
            <person name="Wessler S."/>
            <person name="Yang G."/>
            <person name="Yin T."/>
            <person name="Douglas C."/>
            <person name="Marra M."/>
            <person name="Sandberg G."/>
            <person name="Van de Peer Y."/>
            <person name="Rokhsar D."/>
        </authorList>
    </citation>
    <scope>NUCLEOTIDE SEQUENCE [LARGE SCALE GENOMIC DNA]</scope>
    <source>
        <strain evidence="2">cv. Nisqually</strain>
    </source>
</reference>
<keyword evidence="2" id="KW-1185">Reference proteome</keyword>
<proteinExistence type="predicted"/>
<gene>
    <name evidence="1" type="ORF">POPTR_017G087400</name>
</gene>
<evidence type="ECO:0000313" key="2">
    <source>
        <dbReference type="Proteomes" id="UP000006729"/>
    </source>
</evidence>
<dbReference type="Proteomes" id="UP000006729">
    <property type="component" value="Chromosome 17"/>
</dbReference>
<accession>A0A2K1X5B4</accession>
<evidence type="ECO:0000313" key="1">
    <source>
        <dbReference type="EMBL" id="PNS95949.1"/>
    </source>
</evidence>
<dbReference type="EMBL" id="CM009306">
    <property type="protein sequence ID" value="PNS95949.1"/>
    <property type="molecule type" value="Genomic_DNA"/>
</dbReference>
<protein>
    <submittedName>
        <fullName evidence="1">Uncharacterized protein</fullName>
    </submittedName>
</protein>
<dbReference type="InParanoid" id="A0A2K1X5B4"/>
<sequence>MLFHFHSFIICWELASFSTVCSCFLLKLIVSMQNMVSSRPFIGITAKAPFRIWDKETMHQKYDLLLLYQCS</sequence>
<organism evidence="1 2">
    <name type="scientific">Populus trichocarpa</name>
    <name type="common">Western balsam poplar</name>
    <name type="synonym">Populus balsamifera subsp. trichocarpa</name>
    <dbReference type="NCBI Taxonomy" id="3694"/>
    <lineage>
        <taxon>Eukaryota</taxon>
        <taxon>Viridiplantae</taxon>
        <taxon>Streptophyta</taxon>
        <taxon>Embryophyta</taxon>
        <taxon>Tracheophyta</taxon>
        <taxon>Spermatophyta</taxon>
        <taxon>Magnoliopsida</taxon>
        <taxon>eudicotyledons</taxon>
        <taxon>Gunneridae</taxon>
        <taxon>Pentapetalae</taxon>
        <taxon>rosids</taxon>
        <taxon>fabids</taxon>
        <taxon>Malpighiales</taxon>
        <taxon>Salicaceae</taxon>
        <taxon>Saliceae</taxon>
        <taxon>Populus</taxon>
    </lineage>
</organism>
<name>A0A2K1X5B4_POPTR</name>
<dbReference type="AlphaFoldDB" id="A0A2K1X5B4"/>